<reference evidence="4 5" key="1">
    <citation type="submission" date="2018-11" db="EMBL/GenBank/DDBJ databases">
        <title>Pseudaminobacter arsenicus sp. nov., an arsenic-resistant bacterium isolated from arsenic-rich aquifers.</title>
        <authorList>
            <person name="Mu Y."/>
        </authorList>
    </citation>
    <scope>NUCLEOTIDE SEQUENCE [LARGE SCALE GENOMIC DNA]</scope>
    <source>
        <strain evidence="4 5">CB3</strain>
    </source>
</reference>
<protein>
    <submittedName>
        <fullName evidence="4">2,3-dehydroadipyl-CoA hydratase</fullName>
    </submittedName>
</protein>
<dbReference type="PANTHER" id="PTHR11941:SF54">
    <property type="entry name" value="ENOYL-COA HYDRATASE, MITOCHONDRIAL"/>
    <property type="match status" value="1"/>
</dbReference>
<gene>
    <name evidence="4" type="ORF">EET67_16885</name>
</gene>
<dbReference type="InterPro" id="IPR018376">
    <property type="entry name" value="Enoyl-CoA_hyd/isom_CS"/>
</dbReference>
<evidence type="ECO:0000313" key="4">
    <source>
        <dbReference type="EMBL" id="RUM96659.1"/>
    </source>
</evidence>
<organism evidence="4 5">
    <name type="scientific">Borborobacter arsenicus</name>
    <dbReference type="NCBI Taxonomy" id="1851146"/>
    <lineage>
        <taxon>Bacteria</taxon>
        <taxon>Pseudomonadati</taxon>
        <taxon>Pseudomonadota</taxon>
        <taxon>Alphaproteobacteria</taxon>
        <taxon>Hyphomicrobiales</taxon>
        <taxon>Phyllobacteriaceae</taxon>
        <taxon>Borborobacter</taxon>
    </lineage>
</organism>
<dbReference type="PROSITE" id="PS00166">
    <property type="entry name" value="ENOYL_COA_HYDRATASE"/>
    <property type="match status" value="1"/>
</dbReference>
<evidence type="ECO:0000256" key="1">
    <source>
        <dbReference type="ARBA" id="ARBA00005254"/>
    </source>
</evidence>
<comment type="similarity">
    <text evidence="1 3">Belongs to the enoyl-CoA hydratase/isomerase family.</text>
</comment>
<keyword evidence="2" id="KW-0456">Lyase</keyword>
<dbReference type="RefSeq" id="WP_128627713.1">
    <property type="nucleotide sequence ID" value="NZ_RKST01000017.1"/>
</dbReference>
<keyword evidence="5" id="KW-1185">Reference proteome</keyword>
<dbReference type="FunFam" id="1.10.12.10:FF:000001">
    <property type="entry name" value="Probable enoyl-CoA hydratase, mitochondrial"/>
    <property type="match status" value="1"/>
</dbReference>
<evidence type="ECO:0000256" key="3">
    <source>
        <dbReference type="RuleBase" id="RU003707"/>
    </source>
</evidence>
<dbReference type="CDD" id="cd06558">
    <property type="entry name" value="crotonase-like"/>
    <property type="match status" value="1"/>
</dbReference>
<dbReference type="Pfam" id="PF00378">
    <property type="entry name" value="ECH_1"/>
    <property type="match status" value="1"/>
</dbReference>
<dbReference type="FunFam" id="3.90.226.10:FF:000009">
    <property type="entry name" value="Carnitinyl-CoA dehydratase"/>
    <property type="match status" value="1"/>
</dbReference>
<dbReference type="GO" id="GO:0016836">
    <property type="term" value="F:hydro-lyase activity"/>
    <property type="evidence" value="ECO:0007669"/>
    <property type="project" value="UniProtKB-ARBA"/>
</dbReference>
<proteinExistence type="inferred from homology"/>
<sequence length="257" mass="27032">MTRLIETNEPAPGVRLVRLNRASRLNALSGDLLVELAAELGICAASDDVRSVVLAGDERAFSAGADVHEMAAGGIDAIYGSRRLDAWKAIDAFEKPLIAAIEGIAFGGGHELVMLCDIVVAGAKARFAQPEVDLGSLPGDGGTQRLPRSLSKAQAMRLVLTGEAIDAATAERWGLVSDLVPAGEAVRHAVGIAARIAAKAPVAVKLAKQSVRTAYETTLSAGLVAERQQVRLSFQTTDHDEGVAAFMTKRKPNFQGR</sequence>
<dbReference type="Gene3D" id="1.10.12.10">
    <property type="entry name" value="Lyase 2-enoyl-coa Hydratase, Chain A, domain 2"/>
    <property type="match status" value="1"/>
</dbReference>
<dbReference type="InterPro" id="IPR014748">
    <property type="entry name" value="Enoyl-CoA_hydra_C"/>
</dbReference>
<dbReference type="PANTHER" id="PTHR11941">
    <property type="entry name" value="ENOYL-COA HYDRATASE-RELATED"/>
    <property type="match status" value="1"/>
</dbReference>
<dbReference type="InterPro" id="IPR029045">
    <property type="entry name" value="ClpP/crotonase-like_dom_sf"/>
</dbReference>
<name>A0A432V381_9HYPH</name>
<dbReference type="Gene3D" id="3.90.226.10">
    <property type="entry name" value="2-enoyl-CoA Hydratase, Chain A, domain 1"/>
    <property type="match status" value="1"/>
</dbReference>
<comment type="caution">
    <text evidence="4">The sequence shown here is derived from an EMBL/GenBank/DDBJ whole genome shotgun (WGS) entry which is preliminary data.</text>
</comment>
<dbReference type="OrthoDB" id="9775794at2"/>
<dbReference type="AlphaFoldDB" id="A0A432V381"/>
<dbReference type="InterPro" id="IPR001753">
    <property type="entry name" value="Enoyl-CoA_hydra/iso"/>
</dbReference>
<evidence type="ECO:0000313" key="5">
    <source>
        <dbReference type="Proteomes" id="UP000281647"/>
    </source>
</evidence>
<dbReference type="GO" id="GO:0006635">
    <property type="term" value="P:fatty acid beta-oxidation"/>
    <property type="evidence" value="ECO:0007669"/>
    <property type="project" value="TreeGrafter"/>
</dbReference>
<accession>A0A432V381</accession>
<evidence type="ECO:0000256" key="2">
    <source>
        <dbReference type="ARBA" id="ARBA00023239"/>
    </source>
</evidence>
<dbReference type="Proteomes" id="UP000281647">
    <property type="component" value="Unassembled WGS sequence"/>
</dbReference>
<dbReference type="SUPFAM" id="SSF52096">
    <property type="entry name" value="ClpP/crotonase"/>
    <property type="match status" value="1"/>
</dbReference>
<dbReference type="EMBL" id="RKST01000017">
    <property type="protein sequence ID" value="RUM96659.1"/>
    <property type="molecule type" value="Genomic_DNA"/>
</dbReference>